<dbReference type="Proteomes" id="UP001295740">
    <property type="component" value="Unassembled WGS sequence"/>
</dbReference>
<evidence type="ECO:0000313" key="2">
    <source>
        <dbReference type="Proteomes" id="UP001295740"/>
    </source>
</evidence>
<sequence length="399" mass="45000">MVSNSLFATSLGHVVSQQDEVTDSNAGAKPDYSWVAEHYPVPTHQDLVGQIDAFLATPRPQRPPRETLWIFNFGYWDVWHLAALPRKLATAVLESEAHQLWSSIELLYQKAQDSESVAFSDYYLDTNLDPAATQSGAHPRAPFRILIPRFFDISLAPGFEAHRPEPPHPHTRAEQMRNAAFLTQFWDAIIVDLVDEWLDLPDPETWTDDDVVDIDVVNAVVAKRGETITAVERGGNSEGLLIPLPRREAMTYDMSRYLRELMVDRQLRDADLVDHNGLGTRPVDEGFAEVWQPCVQGEFALTNTDSVADGSDTAQKGELMDKEISAIDEELCAESREHLFWTGFTVNQRAINEIGKRAAAQFLRAARADAEWAMKSQLRLPPMHMDQEGRGYTAREFRA</sequence>
<keyword evidence="2" id="KW-1185">Reference proteome</keyword>
<protein>
    <submittedName>
        <fullName evidence="1">Uu.00g065480.m01.CDS01</fullName>
    </submittedName>
</protein>
<accession>A0AAI8YN61</accession>
<organism evidence="1 2">
    <name type="scientific">Anthostomella pinea</name>
    <dbReference type="NCBI Taxonomy" id="933095"/>
    <lineage>
        <taxon>Eukaryota</taxon>
        <taxon>Fungi</taxon>
        <taxon>Dikarya</taxon>
        <taxon>Ascomycota</taxon>
        <taxon>Pezizomycotina</taxon>
        <taxon>Sordariomycetes</taxon>
        <taxon>Xylariomycetidae</taxon>
        <taxon>Xylariales</taxon>
        <taxon>Xylariaceae</taxon>
        <taxon>Anthostomella</taxon>
    </lineage>
</organism>
<proteinExistence type="predicted"/>
<dbReference type="EMBL" id="CAUWAG010000018">
    <property type="protein sequence ID" value="CAJ2510923.1"/>
    <property type="molecule type" value="Genomic_DNA"/>
</dbReference>
<comment type="caution">
    <text evidence="1">The sequence shown here is derived from an EMBL/GenBank/DDBJ whole genome shotgun (WGS) entry which is preliminary data.</text>
</comment>
<gene>
    <name evidence="1" type="ORF">KHLLAP_LOCUS11391</name>
</gene>
<evidence type="ECO:0000313" key="1">
    <source>
        <dbReference type="EMBL" id="CAJ2510923.1"/>
    </source>
</evidence>
<dbReference type="AlphaFoldDB" id="A0AAI8YN61"/>
<reference evidence="1" key="1">
    <citation type="submission" date="2023-10" db="EMBL/GenBank/DDBJ databases">
        <authorList>
            <person name="Hackl T."/>
        </authorList>
    </citation>
    <scope>NUCLEOTIDE SEQUENCE</scope>
</reference>
<name>A0AAI8YN61_9PEZI</name>